<name>A0A841ZPZ1_9LIST</name>
<dbReference type="AlphaFoldDB" id="A0A841ZPZ1"/>
<evidence type="ECO:0000313" key="1">
    <source>
        <dbReference type="EMBL" id="MBC1521408.1"/>
    </source>
</evidence>
<sequence>MAINYVDKYGKELDQKLVFGTYTNELETKNLLWMDAKTFKIQTITTTGLKPHTRNKGYNEGSVSNENKPYTITFDRDVEFFVDVMDQDETGQALTAANVTKEFNARHAGPEMDAYRFSKLATKAAENGNSKDEEITKDNVFLTLKTAIRKVKKYGTQNLIMYVSPDVMFALELCPDFTRSITVQNIGPSSLETRITSIDGVRLVEVEAEDRFYDTFDFTDGYKPVASAKKLNYLLVNKGSVIGGTKHASIYLHSPGAVGQGDGWLYQYRVYHDIFVLEQQKDGVIASTVATTTSGE</sequence>
<evidence type="ECO:0008006" key="3">
    <source>
        <dbReference type="Google" id="ProtNLM"/>
    </source>
</evidence>
<proteinExistence type="predicted"/>
<gene>
    <name evidence="1" type="ORF">HB912_07090</name>
</gene>
<accession>A0A841ZPZ1</accession>
<reference evidence="1 2" key="1">
    <citation type="submission" date="2020-03" db="EMBL/GenBank/DDBJ databases">
        <title>Soil Listeria distribution.</title>
        <authorList>
            <person name="Liao J."/>
            <person name="Wiedmann M."/>
        </authorList>
    </citation>
    <scope>NUCLEOTIDE SEQUENCE [LARGE SCALE GENOMIC DNA]</scope>
    <source>
        <strain evidence="1 2">FSL L7-1507</strain>
    </source>
</reference>
<dbReference type="EMBL" id="JAARRM010000002">
    <property type="protein sequence ID" value="MBC1521408.1"/>
    <property type="molecule type" value="Genomic_DNA"/>
</dbReference>
<comment type="caution">
    <text evidence="1">The sequence shown here is derived from an EMBL/GenBank/DDBJ whole genome shotgun (WGS) entry which is preliminary data.</text>
</comment>
<dbReference type="Proteomes" id="UP000559885">
    <property type="component" value="Unassembled WGS sequence"/>
</dbReference>
<organism evidence="1 2">
    <name type="scientific">Listeria aquatica</name>
    <dbReference type="NCBI Taxonomy" id="1494960"/>
    <lineage>
        <taxon>Bacteria</taxon>
        <taxon>Bacillati</taxon>
        <taxon>Bacillota</taxon>
        <taxon>Bacilli</taxon>
        <taxon>Bacillales</taxon>
        <taxon>Listeriaceae</taxon>
        <taxon>Listeria</taxon>
    </lineage>
</organism>
<evidence type="ECO:0000313" key="2">
    <source>
        <dbReference type="Proteomes" id="UP000559885"/>
    </source>
</evidence>
<dbReference type="RefSeq" id="WP_185373304.1">
    <property type="nucleotide sequence ID" value="NZ_JAARRM010000002.1"/>
</dbReference>
<protein>
    <recommendedName>
        <fullName evidence="3">Capsid protein</fullName>
    </recommendedName>
</protein>